<evidence type="ECO:0000313" key="4">
    <source>
        <dbReference type="Proteomes" id="UP000246722"/>
    </source>
</evidence>
<evidence type="ECO:0000313" key="3">
    <source>
        <dbReference type="EMBL" id="PXA71836.1"/>
    </source>
</evidence>
<feature type="transmembrane region" description="Helical" evidence="2">
    <location>
        <begin position="168"/>
        <end position="193"/>
    </location>
</feature>
<proteinExistence type="predicted"/>
<dbReference type="OrthoDB" id="4570818at2"/>
<feature type="compositionally biased region" description="Low complexity" evidence="1">
    <location>
        <begin position="100"/>
        <end position="112"/>
    </location>
</feature>
<keyword evidence="2" id="KW-0812">Transmembrane</keyword>
<evidence type="ECO:0000256" key="1">
    <source>
        <dbReference type="SAM" id="MobiDB-lite"/>
    </source>
</evidence>
<comment type="caution">
    <text evidence="3">The sequence shown here is derived from an EMBL/GenBank/DDBJ whole genome shotgun (WGS) entry which is preliminary data.</text>
</comment>
<organism evidence="3 4">
    <name type="scientific">Cryobacterium arcticum</name>
    <dbReference type="NCBI Taxonomy" id="670052"/>
    <lineage>
        <taxon>Bacteria</taxon>
        <taxon>Bacillati</taxon>
        <taxon>Actinomycetota</taxon>
        <taxon>Actinomycetes</taxon>
        <taxon>Micrococcales</taxon>
        <taxon>Microbacteriaceae</taxon>
        <taxon>Cryobacterium</taxon>
    </lineage>
</organism>
<dbReference type="Proteomes" id="UP000246722">
    <property type="component" value="Unassembled WGS sequence"/>
</dbReference>
<feature type="transmembrane region" description="Helical" evidence="2">
    <location>
        <begin position="131"/>
        <end position="148"/>
    </location>
</feature>
<dbReference type="AlphaFoldDB" id="A0A318A0R2"/>
<feature type="region of interest" description="Disordered" evidence="1">
    <location>
        <begin position="100"/>
        <end position="121"/>
    </location>
</feature>
<evidence type="ECO:0000256" key="2">
    <source>
        <dbReference type="SAM" id="Phobius"/>
    </source>
</evidence>
<keyword evidence="2" id="KW-0472">Membrane</keyword>
<feature type="transmembrane region" description="Helical" evidence="2">
    <location>
        <begin position="40"/>
        <end position="73"/>
    </location>
</feature>
<dbReference type="EMBL" id="QHLY01000005">
    <property type="protein sequence ID" value="PXA71836.1"/>
    <property type="molecule type" value="Genomic_DNA"/>
</dbReference>
<gene>
    <name evidence="3" type="ORF">CTB96_02635</name>
</gene>
<protein>
    <submittedName>
        <fullName evidence="3">Small multidrug efflux protein</fullName>
    </submittedName>
</protein>
<name>A0A318A0R2_9MICO</name>
<reference evidence="3 4" key="1">
    <citation type="submission" date="2018-05" db="EMBL/GenBank/DDBJ databases">
        <title>Genetic diversity of glacier-inhabiting Cryobacterium bacteria in China and description of Cryobacterium mengkeensis sp. nov. and Arthrobacter glacialis sp. nov.</title>
        <authorList>
            <person name="Liu Q."/>
            <person name="Xin Y.-H."/>
        </authorList>
    </citation>
    <scope>NUCLEOTIDE SEQUENCE [LARGE SCALE GENOMIC DNA]</scope>
    <source>
        <strain evidence="3 4">SK-1</strain>
    </source>
</reference>
<dbReference type="RefSeq" id="WP_110125359.1">
    <property type="nucleotide sequence ID" value="NZ_QHLY01000005.1"/>
</dbReference>
<keyword evidence="4" id="KW-1185">Reference proteome</keyword>
<sequence>MSNNPYEGFQEFVGQVPDLLQPLLIAVAGAIPYIEGEGSAAIGVIAGVHPVIAGLAGATGNIICVVLVVLLSSRIRTAAVARRLSRRTAVRAAGVPVAAGAGSGLSAPEEAGLAVPAEPEPSKGRQRLRRWIVRFGVPGASLIAPFALPTQLTAATLVASGVNKSWVILWQVIAIVLWTGLVTAAATGILTVITG</sequence>
<accession>A0A318A0R2</accession>
<keyword evidence="2" id="KW-1133">Transmembrane helix</keyword>